<gene>
    <name evidence="1" type="ORF">SAMN05421741_10711</name>
</gene>
<dbReference type="AlphaFoldDB" id="A0A1I4ZX87"/>
<dbReference type="EMBL" id="FOVI01000007">
    <property type="protein sequence ID" value="SFN54776.1"/>
    <property type="molecule type" value="Genomic_DNA"/>
</dbReference>
<reference evidence="2" key="1">
    <citation type="submission" date="2016-10" db="EMBL/GenBank/DDBJ databases">
        <authorList>
            <person name="Varghese N."/>
            <person name="Submissions S."/>
        </authorList>
    </citation>
    <scope>NUCLEOTIDE SEQUENCE [LARGE SCALE GENOMIC DNA]</scope>
    <source>
        <strain evidence="2">DS-12</strain>
    </source>
</reference>
<name>A0A1I4ZX87_9FLAO</name>
<dbReference type="RefSeq" id="WP_143095600.1">
    <property type="nucleotide sequence ID" value="NZ_FOVI01000007.1"/>
</dbReference>
<evidence type="ECO:0000313" key="2">
    <source>
        <dbReference type="Proteomes" id="UP000199036"/>
    </source>
</evidence>
<organism evidence="1 2">
    <name type="scientific">Paenimyroides ummariense</name>
    <dbReference type="NCBI Taxonomy" id="913024"/>
    <lineage>
        <taxon>Bacteria</taxon>
        <taxon>Pseudomonadati</taxon>
        <taxon>Bacteroidota</taxon>
        <taxon>Flavobacteriia</taxon>
        <taxon>Flavobacteriales</taxon>
        <taxon>Flavobacteriaceae</taxon>
        <taxon>Paenimyroides</taxon>
    </lineage>
</organism>
<proteinExistence type="predicted"/>
<evidence type="ECO:0000313" key="1">
    <source>
        <dbReference type="EMBL" id="SFN54776.1"/>
    </source>
</evidence>
<sequence length="68" mass="7642">MMLENDSNKHAEKTVRTKKYSAEGIISVSGCNITSSDVTKIISKLEKIVNALEDEVVNLKQHIRKKIN</sequence>
<keyword evidence="2" id="KW-1185">Reference proteome</keyword>
<protein>
    <submittedName>
        <fullName evidence="1">Uncharacterized protein</fullName>
    </submittedName>
</protein>
<accession>A0A1I4ZX87</accession>
<dbReference type="Proteomes" id="UP000199036">
    <property type="component" value="Unassembled WGS sequence"/>
</dbReference>